<organism evidence="2 3">
    <name type="scientific">Fukomys damarensis</name>
    <name type="common">Damaraland mole rat</name>
    <name type="synonym">Cryptomys damarensis</name>
    <dbReference type="NCBI Taxonomy" id="885580"/>
    <lineage>
        <taxon>Eukaryota</taxon>
        <taxon>Metazoa</taxon>
        <taxon>Chordata</taxon>
        <taxon>Craniata</taxon>
        <taxon>Vertebrata</taxon>
        <taxon>Euteleostomi</taxon>
        <taxon>Mammalia</taxon>
        <taxon>Eutheria</taxon>
        <taxon>Euarchontoglires</taxon>
        <taxon>Glires</taxon>
        <taxon>Rodentia</taxon>
        <taxon>Hystricomorpha</taxon>
        <taxon>Bathyergidae</taxon>
        <taxon>Fukomys</taxon>
    </lineage>
</organism>
<dbReference type="AlphaFoldDB" id="A0A091EBS5"/>
<dbReference type="EMBL" id="KN122133">
    <property type="protein sequence ID" value="KFO32736.1"/>
    <property type="molecule type" value="Genomic_DNA"/>
</dbReference>
<sequence>MSHTSPAEGLESKSMSSMSPAGGLEPTANLMLVHIKDLHLQGSKAGGGSQKTCANGVKDLQTEGPALEPESDTHGEDESSPGENNSHSL</sequence>
<protein>
    <submittedName>
        <fullName evidence="2">Uncharacterized protein</fullName>
    </submittedName>
</protein>
<gene>
    <name evidence="2" type="ORF">H920_05905</name>
</gene>
<evidence type="ECO:0000256" key="1">
    <source>
        <dbReference type="SAM" id="MobiDB-lite"/>
    </source>
</evidence>
<evidence type="ECO:0000313" key="2">
    <source>
        <dbReference type="EMBL" id="KFO32736.1"/>
    </source>
</evidence>
<proteinExistence type="predicted"/>
<reference evidence="2 3" key="1">
    <citation type="submission" date="2013-11" db="EMBL/GenBank/DDBJ databases">
        <title>The Damaraland mole rat (Fukomys damarensis) genome and evolution of African mole rats.</title>
        <authorList>
            <person name="Gladyshev V.N."/>
            <person name="Fang X."/>
        </authorList>
    </citation>
    <scope>NUCLEOTIDE SEQUENCE [LARGE SCALE GENOMIC DNA]</scope>
    <source>
        <tissue evidence="2">Liver</tissue>
    </source>
</reference>
<name>A0A091EBS5_FUKDA</name>
<keyword evidence="3" id="KW-1185">Reference proteome</keyword>
<feature type="region of interest" description="Disordered" evidence="1">
    <location>
        <begin position="41"/>
        <end position="89"/>
    </location>
</feature>
<accession>A0A091EBS5</accession>
<dbReference type="Proteomes" id="UP000028990">
    <property type="component" value="Unassembled WGS sequence"/>
</dbReference>
<evidence type="ECO:0000313" key="3">
    <source>
        <dbReference type="Proteomes" id="UP000028990"/>
    </source>
</evidence>
<feature type="region of interest" description="Disordered" evidence="1">
    <location>
        <begin position="1"/>
        <end position="25"/>
    </location>
</feature>